<keyword evidence="3" id="KW-1185">Reference proteome</keyword>
<dbReference type="GeneID" id="7824908"/>
<keyword evidence="1" id="KW-1133">Transmembrane helix</keyword>
<dbReference type="PANTHER" id="PTHR31398:SF0">
    <property type="entry name" value="MEIOTIC NUCLEAR DIVISION PROTEIN 1 HOMOLOG"/>
    <property type="match status" value="1"/>
</dbReference>
<evidence type="ECO:0000313" key="3">
    <source>
        <dbReference type="Proteomes" id="UP000009168"/>
    </source>
</evidence>
<feature type="transmembrane region" description="Helical" evidence="1">
    <location>
        <begin position="325"/>
        <end position="348"/>
    </location>
</feature>
<organism evidence="2 3">
    <name type="scientific">Tetrahymena thermophila (strain SB210)</name>
    <dbReference type="NCBI Taxonomy" id="312017"/>
    <lineage>
        <taxon>Eukaryota</taxon>
        <taxon>Sar</taxon>
        <taxon>Alveolata</taxon>
        <taxon>Ciliophora</taxon>
        <taxon>Intramacronucleata</taxon>
        <taxon>Oligohymenophorea</taxon>
        <taxon>Hymenostomatida</taxon>
        <taxon>Tetrahymenina</taxon>
        <taxon>Tetrahymenidae</taxon>
        <taxon>Tetrahymena</taxon>
    </lineage>
</organism>
<protein>
    <submittedName>
        <fullName evidence="2">Cation channel family protein, putative</fullName>
    </submittedName>
</protein>
<dbReference type="PANTHER" id="PTHR31398">
    <property type="entry name" value="MEIOTIC NUCLEAR DIVISION PROTEIN 1 HOMOLOG"/>
    <property type="match status" value="1"/>
</dbReference>
<dbReference type="Proteomes" id="UP000009168">
    <property type="component" value="Unassembled WGS sequence"/>
</dbReference>
<dbReference type="EMBL" id="GG662232">
    <property type="protein sequence ID" value="EAS07353.2"/>
    <property type="molecule type" value="Genomic_DNA"/>
</dbReference>
<keyword evidence="1" id="KW-0472">Membrane</keyword>
<gene>
    <name evidence="2" type="ORF">TTHERM_01133970</name>
</gene>
<dbReference type="RefSeq" id="XP_001027595.2">
    <property type="nucleotide sequence ID" value="XM_001027595.2"/>
</dbReference>
<proteinExistence type="predicted"/>
<dbReference type="GO" id="GO:0007131">
    <property type="term" value="P:reciprocal meiotic recombination"/>
    <property type="evidence" value="ECO:0007669"/>
    <property type="project" value="TreeGrafter"/>
</dbReference>
<name>Q24HT4_TETTS</name>
<evidence type="ECO:0000313" key="2">
    <source>
        <dbReference type="EMBL" id="EAS07353.2"/>
    </source>
</evidence>
<keyword evidence="1" id="KW-0812">Transmembrane</keyword>
<accession>Q24HT4</accession>
<evidence type="ECO:0000256" key="1">
    <source>
        <dbReference type="SAM" id="Phobius"/>
    </source>
</evidence>
<dbReference type="InParanoid" id="Q24HT4"/>
<sequence length="778" mass="91784">MPIQKSQIVFNLLKLFDIYGVPIRINFQRKETHKTIFGAIISIIVMMTFGLFCYIQGMELFQKANPIVITSEQYVKNPQRMDIDKTQQVIVMGFFDHKAQTVYDPSIIQVTATISNLQKVYNSTAQGYQTSLKNTQLKIRPCNQQDIKIDKLQGYFSQLTLNQYFCFDDNQEVYVEGDFSGDFYSKVDVYFSQCKNSTQPNSTICQPQEYINNVTSNLFFQAYMIDKIVDPLNLDNPFDYQGFNIETQTSIFQSQQFVAFFENYYVQSDIGLISKSVKEVRDFLYIESHSSNIYGIDGLLIQFTLRPYKNKQLIMQRRYMKFSDLFAQLGGILKVITLIGFVLAYPFAKIHLKKEITNSIFEFDFDIEQDEKTNKKNQMTNNFEKKTTENNQKMNQIKNDKQDCLKDQSKHQQSECDNDIVKLNNLSYQIEYSPNNRRGIINEQKQQFKNNQTQKQDQELENIHDSTNYKANISESQIINSFNVKNSQNFVFRKKQSQYLNQGNEIEDGKKAKKQLWKGDILQKEDHNLKQSFLDIFKKILNPHKMKINFSLIEYIQQILSCTSSKLLKLKKYFINEGIDKVQNHLDIQYILQKLQEVEKLKQVILNEDQVRLFELLPRPILHKKDHRNYTNKTNQFYDQIYESYEEKIINAYISLINILNQRKKSQRDHQLIQLLDEKIYQTIKNTGLLSNSMDNQNHSYPNYPFDNNSFQQDEINEFSSLRNSKADSNFRDIDENIKQKIELLFTKLDVPEENSSITNSHYFSQIRHSKQNSLNKR</sequence>
<dbReference type="KEGG" id="tet:TTHERM_01133970"/>
<reference evidence="3" key="1">
    <citation type="journal article" date="2006" name="PLoS Biol.">
        <title>Macronuclear genome sequence of the ciliate Tetrahymena thermophila, a model eukaryote.</title>
        <authorList>
            <person name="Eisen J.A."/>
            <person name="Coyne R.S."/>
            <person name="Wu M."/>
            <person name="Wu D."/>
            <person name="Thiagarajan M."/>
            <person name="Wortman J.R."/>
            <person name="Badger J.H."/>
            <person name="Ren Q."/>
            <person name="Amedeo P."/>
            <person name="Jones K.M."/>
            <person name="Tallon L.J."/>
            <person name="Delcher A.L."/>
            <person name="Salzberg S.L."/>
            <person name="Silva J.C."/>
            <person name="Haas B.J."/>
            <person name="Majoros W.H."/>
            <person name="Farzad M."/>
            <person name="Carlton J.M."/>
            <person name="Smith R.K. Jr."/>
            <person name="Garg J."/>
            <person name="Pearlman R.E."/>
            <person name="Karrer K.M."/>
            <person name="Sun L."/>
            <person name="Manning G."/>
            <person name="Elde N.C."/>
            <person name="Turkewitz A.P."/>
            <person name="Asai D.J."/>
            <person name="Wilkes D.E."/>
            <person name="Wang Y."/>
            <person name="Cai H."/>
            <person name="Collins K."/>
            <person name="Stewart B.A."/>
            <person name="Lee S.R."/>
            <person name="Wilamowska K."/>
            <person name="Weinberg Z."/>
            <person name="Ruzzo W.L."/>
            <person name="Wloga D."/>
            <person name="Gaertig J."/>
            <person name="Frankel J."/>
            <person name="Tsao C.-C."/>
            <person name="Gorovsky M.A."/>
            <person name="Keeling P.J."/>
            <person name="Waller R.F."/>
            <person name="Patron N.J."/>
            <person name="Cherry J.M."/>
            <person name="Stover N.A."/>
            <person name="Krieger C.J."/>
            <person name="del Toro C."/>
            <person name="Ryder H.F."/>
            <person name="Williamson S.C."/>
            <person name="Barbeau R.A."/>
            <person name="Hamilton E.P."/>
            <person name="Orias E."/>
        </authorList>
    </citation>
    <scope>NUCLEOTIDE SEQUENCE [LARGE SCALE GENOMIC DNA]</scope>
    <source>
        <strain evidence="3">SB210</strain>
    </source>
</reference>
<dbReference type="GO" id="GO:0005634">
    <property type="term" value="C:nucleus"/>
    <property type="evidence" value="ECO:0007669"/>
    <property type="project" value="TreeGrafter"/>
</dbReference>
<feature type="transmembrane region" description="Helical" evidence="1">
    <location>
        <begin position="36"/>
        <end position="55"/>
    </location>
</feature>
<dbReference type="HOGENOM" id="CLU_009697_0_1_1"/>
<dbReference type="AlphaFoldDB" id="Q24HT4"/>